<dbReference type="GO" id="GO:0140662">
    <property type="term" value="F:ATP-dependent protein folding chaperone"/>
    <property type="evidence" value="ECO:0007669"/>
    <property type="project" value="InterPro"/>
</dbReference>
<organism evidence="6">
    <name type="scientific">Taenia asiatica</name>
    <name type="common">Asian tapeworm</name>
    <dbReference type="NCBI Taxonomy" id="60517"/>
    <lineage>
        <taxon>Eukaryota</taxon>
        <taxon>Metazoa</taxon>
        <taxon>Spiralia</taxon>
        <taxon>Lophotrochozoa</taxon>
        <taxon>Platyhelminthes</taxon>
        <taxon>Cestoda</taxon>
        <taxon>Eucestoda</taxon>
        <taxon>Cyclophyllidea</taxon>
        <taxon>Taeniidae</taxon>
        <taxon>Taenia</taxon>
    </lineage>
</organism>
<evidence type="ECO:0000313" key="5">
    <source>
        <dbReference type="Proteomes" id="UP000282613"/>
    </source>
</evidence>
<dbReference type="Gene3D" id="2.60.34.10">
    <property type="entry name" value="Substrate Binding Domain Of DNAk, Chain A, domain 1"/>
    <property type="match status" value="1"/>
</dbReference>
<comment type="similarity">
    <text evidence="1">Belongs to the heat shock protein 70 family.</text>
</comment>
<keyword evidence="3" id="KW-0067">ATP-binding</keyword>
<dbReference type="Proteomes" id="UP000282613">
    <property type="component" value="Unassembled WGS sequence"/>
</dbReference>
<dbReference type="Gene3D" id="3.30.420.40">
    <property type="match status" value="1"/>
</dbReference>
<dbReference type="EMBL" id="UYRS01004054">
    <property type="protein sequence ID" value="VDK26599.1"/>
    <property type="molecule type" value="Genomic_DNA"/>
</dbReference>
<name>A0A0R3VZS4_TAEAS</name>
<dbReference type="PANTHER" id="PTHR19375">
    <property type="entry name" value="HEAT SHOCK PROTEIN 70KDA"/>
    <property type="match status" value="1"/>
</dbReference>
<dbReference type="OrthoDB" id="6151140at2759"/>
<reference evidence="6" key="1">
    <citation type="submission" date="2017-02" db="UniProtKB">
        <authorList>
            <consortium name="WormBaseParasite"/>
        </authorList>
    </citation>
    <scope>IDENTIFICATION</scope>
</reference>
<evidence type="ECO:0000256" key="1">
    <source>
        <dbReference type="ARBA" id="ARBA00007381"/>
    </source>
</evidence>
<dbReference type="InterPro" id="IPR043129">
    <property type="entry name" value="ATPase_NBD"/>
</dbReference>
<dbReference type="WBParaSite" id="TASK_0000291801-mRNA-1">
    <property type="protein sequence ID" value="TASK_0000291801-mRNA-1"/>
    <property type="gene ID" value="TASK_0000291801"/>
</dbReference>
<accession>A0A0R3VZS4</accession>
<dbReference type="InterPro" id="IPR018181">
    <property type="entry name" value="Heat_shock_70_CS"/>
</dbReference>
<dbReference type="Pfam" id="PF00012">
    <property type="entry name" value="HSP70"/>
    <property type="match status" value="1"/>
</dbReference>
<dbReference type="InterPro" id="IPR013126">
    <property type="entry name" value="Hsp_70_fam"/>
</dbReference>
<evidence type="ECO:0000313" key="4">
    <source>
        <dbReference type="EMBL" id="VDK26599.1"/>
    </source>
</evidence>
<protein>
    <submittedName>
        <fullName evidence="6">Heat shock protein 70</fullName>
    </submittedName>
</protein>
<dbReference type="STRING" id="60517.A0A0R3VZS4"/>
<gene>
    <name evidence="4" type="ORF">TASK_LOCUS2919</name>
</gene>
<dbReference type="SUPFAM" id="SSF53067">
    <property type="entry name" value="Actin-like ATPase domain"/>
    <property type="match status" value="1"/>
</dbReference>
<dbReference type="PROSITE" id="PS01036">
    <property type="entry name" value="HSP70_3"/>
    <property type="match status" value="1"/>
</dbReference>
<dbReference type="InterPro" id="IPR029047">
    <property type="entry name" value="HSP70_peptide-bd_sf"/>
</dbReference>
<dbReference type="GO" id="GO:0005524">
    <property type="term" value="F:ATP binding"/>
    <property type="evidence" value="ECO:0007669"/>
    <property type="project" value="UniProtKB-KW"/>
</dbReference>
<keyword evidence="5" id="KW-1185">Reference proteome</keyword>
<dbReference type="PRINTS" id="PR00301">
    <property type="entry name" value="HEATSHOCK70"/>
</dbReference>
<evidence type="ECO:0000313" key="6">
    <source>
        <dbReference type="WBParaSite" id="TASK_0000291801-mRNA-1"/>
    </source>
</evidence>
<reference evidence="4 5" key="2">
    <citation type="submission" date="2018-11" db="EMBL/GenBank/DDBJ databases">
        <authorList>
            <consortium name="Pathogen Informatics"/>
        </authorList>
    </citation>
    <scope>NUCLEOTIDE SEQUENCE [LARGE SCALE GENOMIC DNA]</scope>
</reference>
<keyword evidence="2" id="KW-0547">Nucleotide-binding</keyword>
<evidence type="ECO:0000256" key="3">
    <source>
        <dbReference type="ARBA" id="ARBA00022840"/>
    </source>
</evidence>
<dbReference type="AlphaFoldDB" id="A0A0R3VZS4"/>
<sequence length="243" mass="27270">MRSRFEKLCSDLFNRMMDALKTAISDAKMTRADVDEILLVGGSTRIPKVAKMLQDFFIGKEVKRSINADEAVAYGAAVLAADLTDENSAAMQDLVLLDVTPLTLSMKNLDGTLSTVVKRNTPIPTKQTQGRQTVYGNQTTVTFKIFEGERARACDNHILDKFTVSGFPPRPRGEMKLDSTYEIDKNGILYVSAVKRSTGKQNSIMITNYRGRLSKRDIEQMLKDVEKYKQEDENERRGMAAKN</sequence>
<dbReference type="SUPFAM" id="SSF100920">
    <property type="entry name" value="Heat shock protein 70kD (HSP70), peptide-binding domain"/>
    <property type="match status" value="1"/>
</dbReference>
<evidence type="ECO:0000256" key="2">
    <source>
        <dbReference type="ARBA" id="ARBA00022741"/>
    </source>
</evidence>
<proteinExistence type="inferred from homology"/>
<dbReference type="FunFam" id="2.60.34.10:FF:000012">
    <property type="entry name" value="Heat shock 70 kDa protein"/>
    <property type="match status" value="1"/>
</dbReference>